<dbReference type="OrthoDB" id="9790745at2"/>
<evidence type="ECO:0000256" key="7">
    <source>
        <dbReference type="ARBA" id="ARBA00022982"/>
    </source>
</evidence>
<evidence type="ECO:0000256" key="1">
    <source>
        <dbReference type="ARBA" id="ARBA00001917"/>
    </source>
</evidence>
<dbReference type="RefSeq" id="WP_078502811.1">
    <property type="nucleotide sequence ID" value="NZ_MSZX01000020.1"/>
</dbReference>
<evidence type="ECO:0000256" key="4">
    <source>
        <dbReference type="ARBA" id="ARBA00022448"/>
    </source>
</evidence>
<keyword evidence="7 8" id="KW-0249">Electron transport</keyword>
<keyword evidence="4 8" id="KW-0813">Transport</keyword>
<keyword evidence="6 8" id="KW-0288">FMN</keyword>
<organism evidence="10 11">
    <name type="scientific">Paenibacillus selenitireducens</name>
    <dbReference type="NCBI Taxonomy" id="1324314"/>
    <lineage>
        <taxon>Bacteria</taxon>
        <taxon>Bacillati</taxon>
        <taxon>Bacillota</taxon>
        <taxon>Bacilli</taxon>
        <taxon>Bacillales</taxon>
        <taxon>Paenibacillaceae</taxon>
        <taxon>Paenibacillus</taxon>
    </lineage>
</organism>
<keyword evidence="5 8" id="KW-0285">Flavoprotein</keyword>
<dbReference type="InterPro" id="IPR008254">
    <property type="entry name" value="Flavodoxin/NO_synth"/>
</dbReference>
<evidence type="ECO:0000256" key="2">
    <source>
        <dbReference type="ARBA" id="ARBA00003297"/>
    </source>
</evidence>
<dbReference type="PANTHER" id="PTHR42809">
    <property type="entry name" value="FLAVODOXIN 2"/>
    <property type="match status" value="1"/>
</dbReference>
<evidence type="ECO:0000313" key="10">
    <source>
        <dbReference type="EMBL" id="OPA73243.1"/>
    </source>
</evidence>
<dbReference type="Proteomes" id="UP000190188">
    <property type="component" value="Unassembled WGS sequence"/>
</dbReference>
<dbReference type="SUPFAM" id="SSF52218">
    <property type="entry name" value="Flavoproteins"/>
    <property type="match status" value="1"/>
</dbReference>
<comment type="function">
    <text evidence="2 8">Low-potential electron donor to a number of redox enzymes.</text>
</comment>
<comment type="cofactor">
    <cofactor evidence="1 8">
        <name>FMN</name>
        <dbReference type="ChEBI" id="CHEBI:58210"/>
    </cofactor>
</comment>
<dbReference type="PANTHER" id="PTHR42809:SF1">
    <property type="entry name" value="FLAVODOXIN 1"/>
    <property type="match status" value="1"/>
</dbReference>
<evidence type="ECO:0000259" key="9">
    <source>
        <dbReference type="PROSITE" id="PS50902"/>
    </source>
</evidence>
<dbReference type="GO" id="GO:0010181">
    <property type="term" value="F:FMN binding"/>
    <property type="evidence" value="ECO:0007669"/>
    <property type="project" value="UniProtKB-UniRule"/>
</dbReference>
<dbReference type="EMBL" id="MSZX01000020">
    <property type="protein sequence ID" value="OPA73243.1"/>
    <property type="molecule type" value="Genomic_DNA"/>
</dbReference>
<dbReference type="GO" id="GO:0009055">
    <property type="term" value="F:electron transfer activity"/>
    <property type="evidence" value="ECO:0007669"/>
    <property type="project" value="UniProtKB-UniRule"/>
</dbReference>
<sequence>MNKLIMIFASMSGNTEEMALAVEKGLREGNADVTVKEVFDANASELLEYDGIVLGAYTWGDGELPDEFLDFYEEMDELDLSGKKAVVFGSCDSGYPAYGAAVDLLIDKLKERGASVVADGLKVELSPSEAEKEQCRELGRSLFRS</sequence>
<evidence type="ECO:0000313" key="11">
    <source>
        <dbReference type="Proteomes" id="UP000190188"/>
    </source>
</evidence>
<dbReference type="STRING" id="1324314.BVG16_29630"/>
<dbReference type="NCBIfam" id="NF005216">
    <property type="entry name" value="PRK06703.1"/>
    <property type="match status" value="1"/>
</dbReference>
<evidence type="ECO:0000256" key="3">
    <source>
        <dbReference type="ARBA" id="ARBA00005267"/>
    </source>
</evidence>
<dbReference type="AlphaFoldDB" id="A0A1T2X0Z7"/>
<keyword evidence="11" id="KW-1185">Reference proteome</keyword>
<reference evidence="10 11" key="1">
    <citation type="submission" date="2017-01" db="EMBL/GenBank/DDBJ databases">
        <title>Genome analysis of Paenibacillus selenitrireducens ES3-24.</title>
        <authorList>
            <person name="Xu D."/>
            <person name="Yao R."/>
            <person name="Zheng S."/>
        </authorList>
    </citation>
    <scope>NUCLEOTIDE SEQUENCE [LARGE SCALE GENOMIC DNA]</scope>
    <source>
        <strain evidence="10 11">ES3-24</strain>
    </source>
</reference>
<gene>
    <name evidence="10" type="ORF">BVG16_29630</name>
</gene>
<dbReference type="NCBIfam" id="TIGR01753">
    <property type="entry name" value="flav_short"/>
    <property type="match status" value="1"/>
</dbReference>
<dbReference type="InterPro" id="IPR050619">
    <property type="entry name" value="Flavodoxin"/>
</dbReference>
<dbReference type="Gene3D" id="3.40.50.360">
    <property type="match status" value="1"/>
</dbReference>
<dbReference type="InterPro" id="IPR010087">
    <property type="entry name" value="Flav_short"/>
</dbReference>
<comment type="similarity">
    <text evidence="3 8">Belongs to the flavodoxin family.</text>
</comment>
<proteinExistence type="inferred from homology"/>
<dbReference type="NCBIfam" id="NF005246">
    <property type="entry name" value="PRK06756.1"/>
    <property type="match status" value="1"/>
</dbReference>
<dbReference type="GO" id="GO:0016651">
    <property type="term" value="F:oxidoreductase activity, acting on NAD(P)H"/>
    <property type="evidence" value="ECO:0007669"/>
    <property type="project" value="UniProtKB-ARBA"/>
</dbReference>
<accession>A0A1T2X0Z7</accession>
<evidence type="ECO:0000256" key="5">
    <source>
        <dbReference type="ARBA" id="ARBA00022630"/>
    </source>
</evidence>
<feature type="domain" description="Flavodoxin-like" evidence="9">
    <location>
        <begin position="4"/>
        <end position="143"/>
    </location>
</feature>
<evidence type="ECO:0000256" key="6">
    <source>
        <dbReference type="ARBA" id="ARBA00022643"/>
    </source>
</evidence>
<evidence type="ECO:0000256" key="8">
    <source>
        <dbReference type="RuleBase" id="RU367037"/>
    </source>
</evidence>
<comment type="caution">
    <text evidence="10">The sequence shown here is derived from an EMBL/GenBank/DDBJ whole genome shotgun (WGS) entry which is preliminary data.</text>
</comment>
<dbReference type="Pfam" id="PF00258">
    <property type="entry name" value="Flavodoxin_1"/>
    <property type="match status" value="1"/>
</dbReference>
<name>A0A1T2X0Z7_9BACL</name>
<dbReference type="PROSITE" id="PS50902">
    <property type="entry name" value="FLAVODOXIN_LIKE"/>
    <property type="match status" value="1"/>
</dbReference>
<protein>
    <recommendedName>
        <fullName evidence="8">Flavodoxin</fullName>
    </recommendedName>
</protein>
<dbReference type="InterPro" id="IPR029039">
    <property type="entry name" value="Flavoprotein-like_sf"/>
</dbReference>